<sequence length="368" mass="42668">MIIKIINQKKKWHLSVSSKIEQDILSNTPELRELFNPSKLAYPPIILYYKSSRNSVSSQRNKPEVEHCPFPSNPNFPLKPNLFPKSSFDIWLSQVYQNNLMPSLFIYEDFAHWFKAQEDYENEQKVRNDKNYINRSLMFVRQALEMFLRGLSGTHFSGLRVVRSQSIEEIGFTEPVIAHSLVITKNGIDLKVEQLSDGERMCLVMVGDIARRLVIANRDFEGNPLEGKGVILIDEIESHLHPQWQREIIPSLQKTFPNCQFIVTTHSPQVLSKVKKENIRILEDGTVCPADSFTYGRDSNSILSELMNVTERPFEIKEELNQCFNLIDEMNLDEAKSKLKELAQRLGEKDSEIVRAYTLMDFLERIQD</sequence>
<dbReference type="PANTHER" id="PTHR32182:SF23">
    <property type="entry name" value="ATP BINDING PROTEIN"/>
    <property type="match status" value="1"/>
</dbReference>
<reference evidence="2 3" key="1">
    <citation type="submission" date="2021-08" db="EMBL/GenBank/DDBJ databases">
        <title>Draft genome sequence of Spirulina subsalsa with high tolerance to salinity and hype-accumulation of phycocyanin.</title>
        <authorList>
            <person name="Pei H."/>
            <person name="Jiang L."/>
        </authorList>
    </citation>
    <scope>NUCLEOTIDE SEQUENCE [LARGE SCALE GENOMIC DNA]</scope>
    <source>
        <strain evidence="2 3">FACHB-351</strain>
    </source>
</reference>
<evidence type="ECO:0000313" key="2">
    <source>
        <dbReference type="EMBL" id="MCW6036672.1"/>
    </source>
</evidence>
<gene>
    <name evidence="2" type="ORF">K4A83_10415</name>
</gene>
<organism evidence="2 3">
    <name type="scientific">Spirulina subsalsa FACHB-351</name>
    <dbReference type="NCBI Taxonomy" id="234711"/>
    <lineage>
        <taxon>Bacteria</taxon>
        <taxon>Bacillati</taxon>
        <taxon>Cyanobacteriota</taxon>
        <taxon>Cyanophyceae</taxon>
        <taxon>Spirulinales</taxon>
        <taxon>Spirulinaceae</taxon>
        <taxon>Spirulina</taxon>
    </lineage>
</organism>
<dbReference type="EMBL" id="JAIHOM010000043">
    <property type="protein sequence ID" value="MCW6036672.1"/>
    <property type="molecule type" value="Genomic_DNA"/>
</dbReference>
<evidence type="ECO:0000313" key="3">
    <source>
        <dbReference type="Proteomes" id="UP001526426"/>
    </source>
</evidence>
<dbReference type="Proteomes" id="UP001526426">
    <property type="component" value="Unassembled WGS sequence"/>
</dbReference>
<protein>
    <submittedName>
        <fullName evidence="2">AAA family ATPase</fullName>
    </submittedName>
</protein>
<proteinExistence type="predicted"/>
<feature type="domain" description="ATPase AAA-type core" evidence="1">
    <location>
        <begin position="182"/>
        <end position="272"/>
    </location>
</feature>
<dbReference type="CDD" id="cd00267">
    <property type="entry name" value="ABC_ATPase"/>
    <property type="match status" value="1"/>
</dbReference>
<comment type="caution">
    <text evidence="2">The sequence shown here is derived from an EMBL/GenBank/DDBJ whole genome shotgun (WGS) entry which is preliminary data.</text>
</comment>
<dbReference type="Pfam" id="PF13304">
    <property type="entry name" value="AAA_21"/>
    <property type="match status" value="1"/>
</dbReference>
<keyword evidence="3" id="KW-1185">Reference proteome</keyword>
<evidence type="ECO:0000259" key="1">
    <source>
        <dbReference type="Pfam" id="PF13304"/>
    </source>
</evidence>
<dbReference type="SUPFAM" id="SSF52540">
    <property type="entry name" value="P-loop containing nucleoside triphosphate hydrolases"/>
    <property type="match status" value="1"/>
</dbReference>
<dbReference type="Gene3D" id="3.40.50.300">
    <property type="entry name" value="P-loop containing nucleotide triphosphate hydrolases"/>
    <property type="match status" value="1"/>
</dbReference>
<accession>A0ABT3L659</accession>
<dbReference type="InterPro" id="IPR027417">
    <property type="entry name" value="P-loop_NTPase"/>
</dbReference>
<dbReference type="PANTHER" id="PTHR32182">
    <property type="entry name" value="DNA REPLICATION AND REPAIR PROTEIN RECF"/>
    <property type="match status" value="1"/>
</dbReference>
<dbReference type="RefSeq" id="WP_265264468.1">
    <property type="nucleotide sequence ID" value="NZ_JAIHOM010000043.1"/>
</dbReference>
<name>A0ABT3L659_9CYAN</name>
<dbReference type="InterPro" id="IPR003959">
    <property type="entry name" value="ATPase_AAA_core"/>
</dbReference>